<dbReference type="SUPFAM" id="SSF52218">
    <property type="entry name" value="Flavoproteins"/>
    <property type="match status" value="1"/>
</dbReference>
<dbReference type="InterPro" id="IPR051545">
    <property type="entry name" value="NAD(P)H_dehydrogenase_qn"/>
</dbReference>
<evidence type="ECO:0000313" key="5">
    <source>
        <dbReference type="Proteomes" id="UP000480246"/>
    </source>
</evidence>
<organism evidence="4 5">
    <name type="scientific">Gracilibacillus oryzae</name>
    <dbReference type="NCBI Taxonomy" id="1672701"/>
    <lineage>
        <taxon>Bacteria</taxon>
        <taxon>Bacillati</taxon>
        <taxon>Bacillota</taxon>
        <taxon>Bacilli</taxon>
        <taxon>Bacillales</taxon>
        <taxon>Bacillaceae</taxon>
        <taxon>Gracilibacillus</taxon>
    </lineage>
</organism>
<comment type="similarity">
    <text evidence="1">Belongs to the NAD(P)H dehydrogenase (quinone) family.</text>
</comment>
<keyword evidence="5" id="KW-1185">Reference proteome</keyword>
<gene>
    <name evidence="4" type="ORF">F9U64_08020</name>
</gene>
<dbReference type="GO" id="GO:0005829">
    <property type="term" value="C:cytosol"/>
    <property type="evidence" value="ECO:0007669"/>
    <property type="project" value="TreeGrafter"/>
</dbReference>
<dbReference type="PANTHER" id="PTHR10204">
    <property type="entry name" value="NAD P H OXIDOREDUCTASE-RELATED"/>
    <property type="match status" value="1"/>
</dbReference>
<dbReference type="RefSeq" id="WP_153402478.1">
    <property type="nucleotide sequence ID" value="NZ_ML762427.1"/>
</dbReference>
<dbReference type="OrthoDB" id="9798454at2"/>
<dbReference type="InterPro" id="IPR003680">
    <property type="entry name" value="Flavodoxin_fold"/>
</dbReference>
<dbReference type="AlphaFoldDB" id="A0A7C8KT43"/>
<proteinExistence type="inferred from homology"/>
<protein>
    <submittedName>
        <fullName evidence="4">NAD(P)H-dependent oxidoreductase</fullName>
    </submittedName>
</protein>
<dbReference type="GO" id="GO:0003955">
    <property type="term" value="F:NAD(P)H dehydrogenase (quinone) activity"/>
    <property type="evidence" value="ECO:0007669"/>
    <property type="project" value="TreeGrafter"/>
</dbReference>
<evidence type="ECO:0000259" key="3">
    <source>
        <dbReference type="Pfam" id="PF02525"/>
    </source>
</evidence>
<dbReference type="Pfam" id="PF02525">
    <property type="entry name" value="Flavodoxin_2"/>
    <property type="match status" value="1"/>
</dbReference>
<evidence type="ECO:0000313" key="4">
    <source>
        <dbReference type="EMBL" id="KAB8137743.1"/>
    </source>
</evidence>
<reference evidence="4 5" key="1">
    <citation type="submission" date="2019-10" db="EMBL/GenBank/DDBJ databases">
        <title>Gracilibacillus sp. nov. isolated from rice seeds.</title>
        <authorList>
            <person name="He S."/>
        </authorList>
    </citation>
    <scope>NUCLEOTIDE SEQUENCE [LARGE SCALE GENOMIC DNA]</scope>
    <source>
        <strain evidence="4 5">TD8</strain>
    </source>
</reference>
<dbReference type="EMBL" id="WEID01000036">
    <property type="protein sequence ID" value="KAB8137743.1"/>
    <property type="molecule type" value="Genomic_DNA"/>
</dbReference>
<comment type="caution">
    <text evidence="4">The sequence shown here is derived from an EMBL/GenBank/DDBJ whole genome shotgun (WGS) entry which is preliminary data.</text>
</comment>
<keyword evidence="2" id="KW-0560">Oxidoreductase</keyword>
<dbReference type="Gene3D" id="3.40.50.360">
    <property type="match status" value="1"/>
</dbReference>
<name>A0A7C8KT43_9BACI</name>
<evidence type="ECO:0000256" key="2">
    <source>
        <dbReference type="ARBA" id="ARBA00023002"/>
    </source>
</evidence>
<dbReference type="InterPro" id="IPR029039">
    <property type="entry name" value="Flavoprotein-like_sf"/>
</dbReference>
<dbReference type="PANTHER" id="PTHR10204:SF34">
    <property type="entry name" value="NAD(P)H DEHYDROGENASE [QUINONE] 1 ISOFORM 1"/>
    <property type="match status" value="1"/>
</dbReference>
<feature type="domain" description="Flavodoxin-like fold" evidence="3">
    <location>
        <begin position="1"/>
        <end position="184"/>
    </location>
</feature>
<dbReference type="Proteomes" id="UP000480246">
    <property type="component" value="Unassembled WGS sequence"/>
</dbReference>
<sequence length="195" mass="23031">MNVLIVYTHPNHKSLCDAFLQEIISACEQNNNIQEWKVVDLYQEDFNPVLVFNERKRRRDMHTDPDYENYRQQIIWADKIVFIYPIWWGRPPAMLLGYFDQVFAANFAYRAKGKYLAEGLLEGKTAVCISTMKGPAYYPLFLLNNAHKMLMKKAVLNFAGIKKVKFFEFGSMELPNGNQQQKLKKIYSYFKRLQH</sequence>
<evidence type="ECO:0000256" key="1">
    <source>
        <dbReference type="ARBA" id="ARBA00006252"/>
    </source>
</evidence>
<accession>A0A7C8KT43</accession>